<evidence type="ECO:0000313" key="3">
    <source>
        <dbReference type="Proteomes" id="UP000309488"/>
    </source>
</evidence>
<keyword evidence="1" id="KW-0732">Signal</keyword>
<reference evidence="2 3" key="1">
    <citation type="submission" date="2019-04" db="EMBL/GenBank/DDBJ databases">
        <title>Pedobacter sp. RP-3-22 sp. nov., isolated from Arctic soil.</title>
        <authorList>
            <person name="Dahal R.H."/>
            <person name="Kim D.-U."/>
        </authorList>
    </citation>
    <scope>NUCLEOTIDE SEQUENCE [LARGE SCALE GENOMIC DNA]</scope>
    <source>
        <strain evidence="2 3">RP-3-22</strain>
    </source>
</reference>
<keyword evidence="3" id="KW-1185">Reference proteome</keyword>
<sequence length="324" mass="35797">MHSTPKLLKRTAAICLLLITAIIHPSRSQQQPQPTNKLSLPVAAYKLKFKWQGDSVLNKWEQHSAILIPVKLKNCPKTFYMQFDLGSPYSLFYSNKLKAISDKYPSAVVPETPAKATTAINFMLHNVQINATEIATTNLGKVEINWKDKKSIEIIGTIGADLIDQKVLVIDYPGQTLVISPEIPSKLKEIQLTDFVYMRKSIMLPAKLNGKQTLLFFDTGSSRYSLLADQKTAQSLAQPNGKATTSKVSSWGRMLTANSLQTSANITIAGYELPIGHVTYMEGVSSAQVDMMKGLGIGGMTGNKLFLNYKLILDTKDKKFALVN</sequence>
<gene>
    <name evidence="2" type="ORF">FA048_10230</name>
</gene>
<evidence type="ECO:0000256" key="1">
    <source>
        <dbReference type="SAM" id="SignalP"/>
    </source>
</evidence>
<feature type="signal peptide" evidence="1">
    <location>
        <begin position="1"/>
        <end position="30"/>
    </location>
</feature>
<proteinExistence type="predicted"/>
<comment type="caution">
    <text evidence="2">The sequence shown here is derived from an EMBL/GenBank/DDBJ whole genome shotgun (WGS) entry which is preliminary data.</text>
</comment>
<dbReference type="RefSeq" id="WP_136840498.1">
    <property type="nucleotide sequence ID" value="NZ_SWBR01000002.1"/>
</dbReference>
<feature type="chain" id="PRO_5020445654" description="Aspartyl protease" evidence="1">
    <location>
        <begin position="31"/>
        <end position="324"/>
    </location>
</feature>
<dbReference type="Proteomes" id="UP000309488">
    <property type="component" value="Unassembled WGS sequence"/>
</dbReference>
<evidence type="ECO:0008006" key="4">
    <source>
        <dbReference type="Google" id="ProtNLM"/>
    </source>
</evidence>
<protein>
    <recommendedName>
        <fullName evidence="4">Aspartyl protease</fullName>
    </recommendedName>
</protein>
<accession>A0A4U1CTW2</accession>
<dbReference type="EMBL" id="SWBR01000002">
    <property type="protein sequence ID" value="TKC10550.1"/>
    <property type="molecule type" value="Genomic_DNA"/>
</dbReference>
<evidence type="ECO:0000313" key="2">
    <source>
        <dbReference type="EMBL" id="TKC10550.1"/>
    </source>
</evidence>
<name>A0A4U1CTW2_9SPHI</name>
<organism evidence="2 3">
    <name type="scientific">Pedobacter polaris</name>
    <dbReference type="NCBI Taxonomy" id="2571273"/>
    <lineage>
        <taxon>Bacteria</taxon>
        <taxon>Pseudomonadati</taxon>
        <taxon>Bacteroidota</taxon>
        <taxon>Sphingobacteriia</taxon>
        <taxon>Sphingobacteriales</taxon>
        <taxon>Sphingobacteriaceae</taxon>
        <taxon>Pedobacter</taxon>
    </lineage>
</organism>
<dbReference type="Gene3D" id="2.40.70.10">
    <property type="entry name" value="Acid Proteases"/>
    <property type="match status" value="1"/>
</dbReference>
<dbReference type="AlphaFoldDB" id="A0A4U1CTW2"/>
<dbReference type="InterPro" id="IPR021109">
    <property type="entry name" value="Peptidase_aspartic_dom_sf"/>
</dbReference>
<dbReference type="OrthoDB" id="1098576at2"/>